<dbReference type="InterPro" id="IPR036191">
    <property type="entry name" value="RRF_sf"/>
</dbReference>
<evidence type="ECO:0000259" key="7">
    <source>
        <dbReference type="Pfam" id="PF01765"/>
    </source>
</evidence>
<dbReference type="AlphaFoldDB" id="A0A380MN11"/>
<keyword evidence="3 6" id="KW-0963">Cytoplasm</keyword>
<comment type="function">
    <text evidence="5 6">Responsible for the release of ribosomes from messenger RNA at the termination of protein biosynthesis. May increase the efficiency of translation by recycling ribosomes from one round of translation to another.</text>
</comment>
<dbReference type="FunFam" id="1.10.132.20:FF:000001">
    <property type="entry name" value="Ribosome-recycling factor"/>
    <property type="match status" value="1"/>
</dbReference>
<keyword evidence="4 6" id="KW-0648">Protein biosynthesis</keyword>
<protein>
    <recommendedName>
        <fullName evidence="6">Ribosome-recycling factor</fullName>
        <shortName evidence="6">RRF</shortName>
    </recommendedName>
    <alternativeName>
        <fullName evidence="6">Ribosome-releasing factor</fullName>
    </alternativeName>
</protein>
<dbReference type="PANTHER" id="PTHR20982:SF3">
    <property type="entry name" value="MITOCHONDRIAL RIBOSOME RECYCLING FACTOR PSEUDO 1"/>
    <property type="match status" value="1"/>
</dbReference>
<dbReference type="InterPro" id="IPR023584">
    <property type="entry name" value="Ribosome_recyc_fac_dom"/>
</dbReference>
<dbReference type="SUPFAM" id="SSF55194">
    <property type="entry name" value="Ribosome recycling factor, RRF"/>
    <property type="match status" value="1"/>
</dbReference>
<name>A0A380MN11_9GAMM</name>
<organism evidence="8 9">
    <name type="scientific">Suttonella ornithocola</name>
    <dbReference type="NCBI Taxonomy" id="279832"/>
    <lineage>
        <taxon>Bacteria</taxon>
        <taxon>Pseudomonadati</taxon>
        <taxon>Pseudomonadota</taxon>
        <taxon>Gammaproteobacteria</taxon>
        <taxon>Cardiobacteriales</taxon>
        <taxon>Cardiobacteriaceae</taxon>
        <taxon>Suttonella</taxon>
    </lineage>
</organism>
<dbReference type="FunFam" id="3.30.1360.40:FF:000001">
    <property type="entry name" value="Ribosome-recycling factor"/>
    <property type="match status" value="1"/>
</dbReference>
<evidence type="ECO:0000256" key="3">
    <source>
        <dbReference type="ARBA" id="ARBA00022490"/>
    </source>
</evidence>
<keyword evidence="9" id="KW-1185">Reference proteome</keyword>
<feature type="domain" description="Ribosome recycling factor" evidence="7">
    <location>
        <begin position="20"/>
        <end position="183"/>
    </location>
</feature>
<dbReference type="GO" id="GO:0043023">
    <property type="term" value="F:ribosomal large subunit binding"/>
    <property type="evidence" value="ECO:0007669"/>
    <property type="project" value="TreeGrafter"/>
</dbReference>
<evidence type="ECO:0000313" key="8">
    <source>
        <dbReference type="EMBL" id="SUO93131.1"/>
    </source>
</evidence>
<proteinExistence type="inferred from homology"/>
<dbReference type="OrthoDB" id="9804006at2"/>
<evidence type="ECO:0000256" key="5">
    <source>
        <dbReference type="ARBA" id="ARBA00025050"/>
    </source>
</evidence>
<dbReference type="GO" id="GO:0002184">
    <property type="term" value="P:cytoplasmic translational termination"/>
    <property type="evidence" value="ECO:0007669"/>
    <property type="project" value="TreeGrafter"/>
</dbReference>
<dbReference type="Proteomes" id="UP000254601">
    <property type="component" value="Unassembled WGS sequence"/>
</dbReference>
<dbReference type="InterPro" id="IPR002661">
    <property type="entry name" value="Ribosome_recyc_fac"/>
</dbReference>
<evidence type="ECO:0000256" key="2">
    <source>
        <dbReference type="ARBA" id="ARBA00005912"/>
    </source>
</evidence>
<evidence type="ECO:0000256" key="4">
    <source>
        <dbReference type="ARBA" id="ARBA00022917"/>
    </source>
</evidence>
<evidence type="ECO:0000256" key="1">
    <source>
        <dbReference type="ARBA" id="ARBA00004496"/>
    </source>
</evidence>
<accession>A0A380MN11</accession>
<sequence length="185" mass="20886">MLNTIFKDAEDRMKKSLVSLDNELSKIRTGRANVGLLDHVEVEYYGSMVPLSQAANVSVSDYRTLTIQIWEKDMVSKIEKAIINSDLGLTPNTAGQNIHINLPPLTEERRKEMVKVVKAEGEQAKVAIRNIRRDANNEIAKLVADKSISEDDQRRGETEVQKLTDKYVEQIDAALATKEKDLMEM</sequence>
<dbReference type="Gene3D" id="1.10.132.20">
    <property type="entry name" value="Ribosome-recycling factor"/>
    <property type="match status" value="1"/>
</dbReference>
<dbReference type="Pfam" id="PF01765">
    <property type="entry name" value="RRF"/>
    <property type="match status" value="1"/>
</dbReference>
<dbReference type="EMBL" id="UHIC01000001">
    <property type="protein sequence ID" value="SUO93131.1"/>
    <property type="molecule type" value="Genomic_DNA"/>
</dbReference>
<dbReference type="GO" id="GO:0005829">
    <property type="term" value="C:cytosol"/>
    <property type="evidence" value="ECO:0007669"/>
    <property type="project" value="GOC"/>
</dbReference>
<dbReference type="CDD" id="cd00520">
    <property type="entry name" value="RRF"/>
    <property type="match status" value="1"/>
</dbReference>
<evidence type="ECO:0000256" key="6">
    <source>
        <dbReference type="HAMAP-Rule" id="MF_00040"/>
    </source>
</evidence>
<evidence type="ECO:0000313" key="9">
    <source>
        <dbReference type="Proteomes" id="UP000254601"/>
    </source>
</evidence>
<dbReference type="NCBIfam" id="TIGR00496">
    <property type="entry name" value="frr"/>
    <property type="match status" value="1"/>
</dbReference>
<reference evidence="8 9" key="1">
    <citation type="submission" date="2018-06" db="EMBL/GenBank/DDBJ databases">
        <authorList>
            <consortium name="Pathogen Informatics"/>
            <person name="Doyle S."/>
        </authorList>
    </citation>
    <scope>NUCLEOTIDE SEQUENCE [LARGE SCALE GENOMIC DNA]</scope>
    <source>
        <strain evidence="8 9">NCTC13337</strain>
    </source>
</reference>
<dbReference type="Gene3D" id="3.30.1360.40">
    <property type="match status" value="1"/>
</dbReference>
<dbReference type="RefSeq" id="WP_072576205.1">
    <property type="nucleotide sequence ID" value="NZ_LWHB01000056.1"/>
</dbReference>
<dbReference type="PANTHER" id="PTHR20982">
    <property type="entry name" value="RIBOSOME RECYCLING FACTOR"/>
    <property type="match status" value="1"/>
</dbReference>
<comment type="subcellular location">
    <subcellularLocation>
        <location evidence="1 6">Cytoplasm</location>
    </subcellularLocation>
</comment>
<gene>
    <name evidence="6 8" type="primary">frr</name>
    <name evidence="8" type="ORF">NCTC13337_00071</name>
</gene>
<comment type="similarity">
    <text evidence="2 6">Belongs to the RRF family.</text>
</comment>
<dbReference type="HAMAP" id="MF_00040">
    <property type="entry name" value="RRF"/>
    <property type="match status" value="1"/>
</dbReference>